<organism evidence="3 4">
    <name type="scientific">Persicitalea jodogahamensis</name>
    <dbReference type="NCBI Taxonomy" id="402147"/>
    <lineage>
        <taxon>Bacteria</taxon>
        <taxon>Pseudomonadati</taxon>
        <taxon>Bacteroidota</taxon>
        <taxon>Cytophagia</taxon>
        <taxon>Cytophagales</taxon>
        <taxon>Spirosomataceae</taxon>
        <taxon>Persicitalea</taxon>
    </lineage>
</organism>
<evidence type="ECO:0000256" key="2">
    <source>
        <dbReference type="SAM" id="Phobius"/>
    </source>
</evidence>
<dbReference type="RefSeq" id="WP_189562916.1">
    <property type="nucleotide sequence ID" value="NZ_BMXF01000001.1"/>
</dbReference>
<feature type="region of interest" description="Disordered" evidence="1">
    <location>
        <begin position="72"/>
        <end position="95"/>
    </location>
</feature>
<comment type="caution">
    <text evidence="3">The sequence shown here is derived from an EMBL/GenBank/DDBJ whole genome shotgun (WGS) entry which is preliminary data.</text>
</comment>
<accession>A0A8J3G7J7</accession>
<keyword evidence="4" id="KW-1185">Reference proteome</keyword>
<reference evidence="3 4" key="1">
    <citation type="journal article" date="2014" name="Int. J. Syst. Evol. Microbiol.">
        <title>Complete genome sequence of Corynebacterium casei LMG S-19264T (=DSM 44701T), isolated from a smear-ripened cheese.</title>
        <authorList>
            <consortium name="US DOE Joint Genome Institute (JGI-PGF)"/>
            <person name="Walter F."/>
            <person name="Albersmeier A."/>
            <person name="Kalinowski J."/>
            <person name="Ruckert C."/>
        </authorList>
    </citation>
    <scope>NUCLEOTIDE SEQUENCE [LARGE SCALE GENOMIC DNA]</scope>
    <source>
        <strain evidence="3 4">KCTC 12866</strain>
    </source>
</reference>
<evidence type="ECO:0000313" key="4">
    <source>
        <dbReference type="Proteomes" id="UP000598271"/>
    </source>
</evidence>
<name>A0A8J3G7J7_9BACT</name>
<feature type="transmembrane region" description="Helical" evidence="2">
    <location>
        <begin position="44"/>
        <end position="63"/>
    </location>
</feature>
<protein>
    <submittedName>
        <fullName evidence="3">Uncharacterized protein</fullName>
    </submittedName>
</protein>
<dbReference type="Proteomes" id="UP000598271">
    <property type="component" value="Unassembled WGS sequence"/>
</dbReference>
<keyword evidence="2" id="KW-1133">Transmembrane helix</keyword>
<gene>
    <name evidence="3" type="ORF">GCM10007390_06580</name>
</gene>
<keyword evidence="2" id="KW-0472">Membrane</keyword>
<evidence type="ECO:0000256" key="1">
    <source>
        <dbReference type="SAM" id="MobiDB-lite"/>
    </source>
</evidence>
<keyword evidence="2" id="KW-0812">Transmembrane</keyword>
<feature type="compositionally biased region" description="Basic and acidic residues" evidence="1">
    <location>
        <begin position="81"/>
        <end position="91"/>
    </location>
</feature>
<sequence>MKKHNNIDELFARKLSGLERTPSPDLWQRIEQGQEKETRRLGAWYWYAAASVTILLMAGYLVWQSQTETFESQGQLARTEQVTRTDTDKPDSPAFQTADTEKLEIERNDVSVLPNDNRVVAQIDVSPTIINATAPKQPETERTPILEDMKIAKVVARETSPEQLVAKNEDVKLSQSVEVPGTALTDLSQNRVIVAHVETEDLTTETQKSSKFLRVLRQLKNAKQGDEVEWDEIGINPKRILARADERIRNGEDKISDKYQELKNKTKL</sequence>
<evidence type="ECO:0000313" key="3">
    <source>
        <dbReference type="EMBL" id="GHB56000.1"/>
    </source>
</evidence>
<proteinExistence type="predicted"/>
<dbReference type="EMBL" id="BMXF01000001">
    <property type="protein sequence ID" value="GHB56000.1"/>
    <property type="molecule type" value="Genomic_DNA"/>
</dbReference>
<dbReference type="AlphaFoldDB" id="A0A8J3G7J7"/>